<accession>U1PFC5</accession>
<evidence type="ECO:0000256" key="3">
    <source>
        <dbReference type="SAM" id="MobiDB-lite"/>
    </source>
</evidence>
<evidence type="ECO:0000256" key="2">
    <source>
        <dbReference type="HAMAP-Rule" id="MF_00755"/>
    </source>
</evidence>
<comment type="catalytic activity">
    <reaction evidence="2">
        <text>Endonucleolytic cleavage of RNA, removing 5'-extranucleotides from tRNA precursor.</text>
        <dbReference type="EC" id="3.1.26.5"/>
    </reaction>
</comment>
<name>U1PFC5_9EURY</name>
<dbReference type="Proteomes" id="UP000030649">
    <property type="component" value="Unassembled WGS sequence"/>
</dbReference>
<dbReference type="STRING" id="1238424.J07HQW1_00819"/>
<comment type="function">
    <text evidence="2">Part of ribonuclease P, a protein complex that generates mature tRNA molecules by cleaving their 5'-ends.</text>
</comment>
<dbReference type="GO" id="GO:0001682">
    <property type="term" value="P:tRNA 5'-leader removal"/>
    <property type="evidence" value="ECO:0007669"/>
    <property type="project" value="UniProtKB-UniRule"/>
</dbReference>
<sequence>MKHLPKHLRPRWRYLAVAIESWPHASIDRETFQRELWYAAQNLYGDTQSAQTDLAVFNFEFAGGRGETIIRTRRGAESHARTAIACIDEIDNHAVGIRVLGISGTVRACEERYFNGRTGYKEESDVVFENKSRPAVICGLCVDVAQSNRNATGNTNTDTDTDTDKNTGADSNRDTDTFTGATRLDFE</sequence>
<keyword evidence="2" id="KW-0255">Endonuclease</keyword>
<evidence type="ECO:0000313" key="5">
    <source>
        <dbReference type="Proteomes" id="UP000030649"/>
    </source>
</evidence>
<dbReference type="GO" id="GO:0005737">
    <property type="term" value="C:cytoplasm"/>
    <property type="evidence" value="ECO:0007669"/>
    <property type="project" value="UniProtKB-SubCell"/>
</dbReference>
<dbReference type="GO" id="GO:0004526">
    <property type="term" value="F:ribonuclease P activity"/>
    <property type="evidence" value="ECO:0007669"/>
    <property type="project" value="UniProtKB-UniRule"/>
</dbReference>
<feature type="region of interest" description="Disordered" evidence="3">
    <location>
        <begin position="149"/>
        <end position="187"/>
    </location>
</feature>
<dbReference type="Pfam" id="PF01900">
    <property type="entry name" value="RNase_P_Rpp14"/>
    <property type="match status" value="1"/>
</dbReference>
<comment type="subunit">
    <text evidence="2">Consists of a catalytic RNA component and at least 4-5 protein subunits.</text>
</comment>
<organism evidence="4 5">
    <name type="scientific">Haloquadratum walsbyi J07HQW1</name>
    <dbReference type="NCBI Taxonomy" id="1238424"/>
    <lineage>
        <taxon>Archaea</taxon>
        <taxon>Methanobacteriati</taxon>
        <taxon>Methanobacteriota</taxon>
        <taxon>Stenosarchaea group</taxon>
        <taxon>Halobacteria</taxon>
        <taxon>Halobacteriales</taxon>
        <taxon>Haloferacaceae</taxon>
        <taxon>Haloquadratum</taxon>
    </lineage>
</organism>
<proteinExistence type="inferred from homology"/>
<keyword evidence="2" id="KW-0540">Nuclease</keyword>
<comment type="subcellular location">
    <subcellularLocation>
        <location evidence="2">Cytoplasm</location>
    </subcellularLocation>
</comment>
<reference evidence="4 5" key="1">
    <citation type="journal article" date="2013" name="PLoS ONE">
        <title>Assembly-driven community genomics of a hypersaline microbial ecosystem.</title>
        <authorList>
            <person name="Podell S."/>
            <person name="Ugalde J.A."/>
            <person name="Narasingarao P."/>
            <person name="Banfield J.F."/>
            <person name="Heidelberg K.B."/>
            <person name="Allen E.E."/>
        </authorList>
    </citation>
    <scope>NUCLEOTIDE SEQUENCE [LARGE SCALE GENOMIC DNA]</scope>
    <source>
        <strain evidence="5">J07HQW1</strain>
    </source>
</reference>
<dbReference type="Gene3D" id="3.30.70.3250">
    <property type="entry name" value="Ribonuclease P, Pop5 subunit"/>
    <property type="match status" value="1"/>
</dbReference>
<dbReference type="EMBL" id="KE356560">
    <property type="protein sequence ID" value="ERG90791.1"/>
    <property type="molecule type" value="Genomic_DNA"/>
</dbReference>
<dbReference type="HOGENOM" id="CLU_137733_0_0_2"/>
<dbReference type="GO" id="GO:0030677">
    <property type="term" value="C:ribonuclease P complex"/>
    <property type="evidence" value="ECO:0007669"/>
    <property type="project" value="UniProtKB-UniRule"/>
</dbReference>
<evidence type="ECO:0000256" key="1">
    <source>
        <dbReference type="ARBA" id="ARBA00022694"/>
    </source>
</evidence>
<dbReference type="InterPro" id="IPR038085">
    <property type="entry name" value="Rnp2-like_sf"/>
</dbReference>
<feature type="compositionally biased region" description="Low complexity" evidence="3">
    <location>
        <begin position="149"/>
        <end position="158"/>
    </location>
</feature>
<dbReference type="HAMAP" id="MF_00755">
    <property type="entry name" value="RNase_P_2"/>
    <property type="match status" value="1"/>
</dbReference>
<evidence type="ECO:0000313" key="4">
    <source>
        <dbReference type="EMBL" id="ERG90791.1"/>
    </source>
</evidence>
<comment type="similarity">
    <text evidence="2">Belongs to the eukaryotic/archaeal RNase P protein component 2 family.</text>
</comment>
<protein>
    <recommendedName>
        <fullName evidence="2">Ribonuclease P protein component 2</fullName>
        <shortName evidence="2">RNase P component 2</shortName>
        <ecNumber evidence="2">3.1.26.5</ecNumber>
    </recommendedName>
    <alternativeName>
        <fullName evidence="2">Pop5</fullName>
    </alternativeName>
</protein>
<feature type="compositionally biased region" description="Basic and acidic residues" evidence="3">
    <location>
        <begin position="162"/>
        <end position="176"/>
    </location>
</feature>
<dbReference type="SUPFAM" id="SSF160350">
    <property type="entry name" value="Rnp2-like"/>
    <property type="match status" value="1"/>
</dbReference>
<dbReference type="EC" id="3.1.26.5" evidence="2"/>
<dbReference type="InterPro" id="IPR002759">
    <property type="entry name" value="Pop5/Rpp14/Rnp2-like"/>
</dbReference>
<keyword evidence="2" id="KW-0378">Hydrolase</keyword>
<gene>
    <name evidence="2" type="primary">rnp2</name>
    <name evidence="4" type="ORF">J07HQW1_00819</name>
</gene>
<dbReference type="AlphaFoldDB" id="U1PFC5"/>
<keyword evidence="1 2" id="KW-0819">tRNA processing</keyword>
<keyword evidence="2" id="KW-0963">Cytoplasm</keyword>